<keyword evidence="3" id="KW-1185">Reference proteome</keyword>
<dbReference type="Pfam" id="PF13471">
    <property type="entry name" value="Transglut_core3"/>
    <property type="match status" value="1"/>
</dbReference>
<evidence type="ECO:0000259" key="1">
    <source>
        <dbReference type="Pfam" id="PF13471"/>
    </source>
</evidence>
<accession>A0A316GDP4</accession>
<organism evidence="2 3">
    <name type="scientific">Silicimonas algicola</name>
    <dbReference type="NCBI Taxonomy" id="1826607"/>
    <lineage>
        <taxon>Bacteria</taxon>
        <taxon>Pseudomonadati</taxon>
        <taxon>Pseudomonadota</taxon>
        <taxon>Alphaproteobacteria</taxon>
        <taxon>Rhodobacterales</taxon>
        <taxon>Paracoccaceae</taxon>
    </lineage>
</organism>
<evidence type="ECO:0000313" key="3">
    <source>
        <dbReference type="Proteomes" id="UP000245390"/>
    </source>
</evidence>
<dbReference type="OrthoDB" id="3790432at2"/>
<dbReference type="KEGG" id="salo:EF888_05810"/>
<name>A0A316GDP4_9RHOB</name>
<protein>
    <submittedName>
        <fullName evidence="2">Transglutaminase superfamily protein</fullName>
    </submittedName>
</protein>
<dbReference type="Proteomes" id="UP000245390">
    <property type="component" value="Unassembled WGS sequence"/>
</dbReference>
<proteinExistence type="predicted"/>
<sequence length="176" mass="19018">MQAGRGSHLSATRPSSTVRLAGKLSKATRLSGDERRALSQAAAALLRARLVLGRLPARRLVEQLQADEAATSDDTLDPVILARLKLLEWAVRTAANNLPWRTDCLVRCLAAQAMLRREDLGSRFFLGVRKTEDGDLAAHAWLRCHGVTVAGGEGEGFEVLLRAEGGSLEGSHADRE</sequence>
<dbReference type="NCBIfam" id="NF033537">
    <property type="entry name" value="lasso_biosyn_B2"/>
    <property type="match status" value="1"/>
</dbReference>
<comment type="caution">
    <text evidence="2">The sequence shown here is derived from an EMBL/GenBank/DDBJ whole genome shotgun (WGS) entry which is preliminary data.</text>
</comment>
<dbReference type="EMBL" id="QGGV01000001">
    <property type="protein sequence ID" value="PWK59054.1"/>
    <property type="molecule type" value="Genomic_DNA"/>
</dbReference>
<evidence type="ECO:0000313" key="2">
    <source>
        <dbReference type="EMBL" id="PWK59054.1"/>
    </source>
</evidence>
<reference evidence="2 3" key="1">
    <citation type="submission" date="2018-05" db="EMBL/GenBank/DDBJ databases">
        <title>Genomic Encyclopedia of Type Strains, Phase IV (KMG-IV): sequencing the most valuable type-strain genomes for metagenomic binning, comparative biology and taxonomic classification.</title>
        <authorList>
            <person name="Goeker M."/>
        </authorList>
    </citation>
    <scope>NUCLEOTIDE SEQUENCE [LARGE SCALE GENOMIC DNA]</scope>
    <source>
        <strain evidence="2 3">DSM 103371</strain>
    </source>
</reference>
<dbReference type="AlphaFoldDB" id="A0A316GDP4"/>
<dbReference type="InterPro" id="IPR053521">
    <property type="entry name" value="McjB-like"/>
</dbReference>
<gene>
    <name evidence="2" type="ORF">C8D95_101876</name>
</gene>
<dbReference type="InterPro" id="IPR032708">
    <property type="entry name" value="McjB_C"/>
</dbReference>
<dbReference type="RefSeq" id="WP_109757882.1">
    <property type="nucleotide sequence ID" value="NZ_QGGV01000001.1"/>
</dbReference>
<feature type="domain" description="Microcin J25-processing protein McjB C-terminal" evidence="1">
    <location>
        <begin position="56"/>
        <end position="161"/>
    </location>
</feature>